<dbReference type="OrthoDB" id="2847449at2759"/>
<organism evidence="1 2">
    <name type="scientific">Puccinia striiformis f. sp. tritici PST-78</name>
    <dbReference type="NCBI Taxonomy" id="1165861"/>
    <lineage>
        <taxon>Eukaryota</taxon>
        <taxon>Fungi</taxon>
        <taxon>Dikarya</taxon>
        <taxon>Basidiomycota</taxon>
        <taxon>Pucciniomycotina</taxon>
        <taxon>Pucciniomycetes</taxon>
        <taxon>Pucciniales</taxon>
        <taxon>Pucciniaceae</taxon>
        <taxon>Puccinia</taxon>
    </lineage>
</organism>
<accession>A0A0L0W1F1</accession>
<dbReference type="Proteomes" id="UP000054564">
    <property type="component" value="Unassembled WGS sequence"/>
</dbReference>
<gene>
    <name evidence="1" type="ORF">PSTG_01516</name>
</gene>
<dbReference type="EMBL" id="AJIL01000008">
    <property type="protein sequence ID" value="KNF05302.1"/>
    <property type="molecule type" value="Genomic_DNA"/>
</dbReference>
<dbReference type="STRING" id="1165861.A0A0L0W1F1"/>
<dbReference type="Pfam" id="PF14223">
    <property type="entry name" value="Retrotran_gag_2"/>
    <property type="match status" value="1"/>
</dbReference>
<reference evidence="2" key="1">
    <citation type="submission" date="2014-03" db="EMBL/GenBank/DDBJ databases">
        <title>The Genome Sequence of Puccinia striiformis f. sp. tritici PST-78.</title>
        <authorList>
            <consortium name="The Broad Institute Genome Sequencing Platform"/>
            <person name="Cuomo C."/>
            <person name="Hulbert S."/>
            <person name="Chen X."/>
            <person name="Walker B."/>
            <person name="Young S.K."/>
            <person name="Zeng Q."/>
            <person name="Gargeya S."/>
            <person name="Fitzgerald M."/>
            <person name="Haas B."/>
            <person name="Abouelleil A."/>
            <person name="Alvarado L."/>
            <person name="Arachchi H.M."/>
            <person name="Berlin A.M."/>
            <person name="Chapman S.B."/>
            <person name="Goldberg J."/>
            <person name="Griggs A."/>
            <person name="Gujja S."/>
            <person name="Hansen M."/>
            <person name="Howarth C."/>
            <person name="Imamovic A."/>
            <person name="Larimer J."/>
            <person name="McCowan C."/>
            <person name="Montmayeur A."/>
            <person name="Murphy C."/>
            <person name="Neiman D."/>
            <person name="Pearson M."/>
            <person name="Priest M."/>
            <person name="Roberts A."/>
            <person name="Saif S."/>
            <person name="Shea T."/>
            <person name="Sisk P."/>
            <person name="Sykes S."/>
            <person name="Wortman J."/>
            <person name="Nusbaum C."/>
            <person name="Birren B."/>
        </authorList>
    </citation>
    <scope>NUCLEOTIDE SEQUENCE [LARGE SCALE GENOMIC DNA]</scope>
    <source>
        <strain evidence="2">race PST-78</strain>
    </source>
</reference>
<proteinExistence type="predicted"/>
<name>A0A0L0W1F1_9BASI</name>
<sequence>MSNTIYPYINATPAKDQPAASTEFGSNRTDHMLDLQGLTKSLTKPEGVLADHQNNQLTSVITTKLEPSVQMNIANHTNKDNARLLWSDIKEYFASKQPANKARIHQELRAIIFDISDVPKFITEVKIVLNKMYEVGIDTTDNVCYDILNKLPESMSNMTKHITHSEKKLTT</sequence>
<comment type="caution">
    <text evidence="1">The sequence shown here is derived from an EMBL/GenBank/DDBJ whole genome shotgun (WGS) entry which is preliminary data.</text>
</comment>
<protein>
    <submittedName>
        <fullName evidence="1">Uncharacterized protein</fullName>
    </submittedName>
</protein>
<evidence type="ECO:0000313" key="2">
    <source>
        <dbReference type="Proteomes" id="UP000054564"/>
    </source>
</evidence>
<evidence type="ECO:0000313" key="1">
    <source>
        <dbReference type="EMBL" id="KNF05302.1"/>
    </source>
</evidence>
<dbReference type="AlphaFoldDB" id="A0A0L0W1F1"/>
<keyword evidence="2" id="KW-1185">Reference proteome</keyword>